<dbReference type="AlphaFoldDB" id="A0A6I6C7Q4"/>
<evidence type="ECO:0000313" key="1">
    <source>
        <dbReference type="EMBL" id="QGS52250.1"/>
    </source>
</evidence>
<keyword evidence="2" id="KW-1185">Reference proteome</keyword>
<accession>A0A6I6C7Q4</accession>
<proteinExistence type="predicted"/>
<dbReference type="EMBL" id="CP046276">
    <property type="protein sequence ID" value="QGS52250.1"/>
    <property type="molecule type" value="Genomic_DNA"/>
</dbReference>
<dbReference type="Proteomes" id="UP000424468">
    <property type="component" value="Chromosome"/>
</dbReference>
<evidence type="ECO:0000313" key="2">
    <source>
        <dbReference type="Proteomes" id="UP000424468"/>
    </source>
</evidence>
<protein>
    <submittedName>
        <fullName evidence="1">Uncharacterized protein</fullName>
    </submittedName>
</protein>
<dbReference type="KEGG" id="stab:STABA_v1c08950"/>
<sequence length="273" mass="32272">MVIEMARKVRDLENSGWITNIFVIDDFVYFTDANFNSSYSSLYKISKINLIENLKNKGDFGRKFLANPLIEYSNDAILISQSDVEFVKKEDNYIQNFFKFREKIFISYLIDQKLYTQVFDENKERKNIQVLLNNTNGMVGKVGKEISLYDENLKKLKNYQIDILSCVEFENNFIVLKNNFEVWLCDKEFEDIECIDNTKEFKNIFYLNKNNVLISYKDSKSTIAINIKDKNKLQIIDNFLIRAVLLDDNNLLVKVMYDNNDNINMKSLLKLIY</sequence>
<organism evidence="1 2">
    <name type="scientific">Spiroplasma tabanidicola</name>
    <dbReference type="NCBI Taxonomy" id="324079"/>
    <lineage>
        <taxon>Bacteria</taxon>
        <taxon>Bacillati</taxon>
        <taxon>Mycoplasmatota</taxon>
        <taxon>Mollicutes</taxon>
        <taxon>Entomoplasmatales</taxon>
        <taxon>Spiroplasmataceae</taxon>
        <taxon>Spiroplasma</taxon>
    </lineage>
</organism>
<gene>
    <name evidence="1" type="ORF">STABA_v1c08950</name>
</gene>
<name>A0A6I6C7Q4_9MOLU</name>
<reference evidence="1 2" key="1">
    <citation type="submission" date="2019-11" db="EMBL/GenBank/DDBJ databases">
        <title>Complete genome sequence of Spiroplasma tabanidicola TAUS-1 (DSM 22603).</title>
        <authorList>
            <person name="Huang C.-T."/>
            <person name="Lin Y.-C."/>
            <person name="Kuo C.-H."/>
        </authorList>
    </citation>
    <scope>NUCLEOTIDE SEQUENCE [LARGE SCALE GENOMIC DNA]</scope>
    <source>
        <strain evidence="1 2">TAUS-1</strain>
    </source>
</reference>